<dbReference type="PRINTS" id="PR00605">
    <property type="entry name" value="CYTCHROMECIC"/>
</dbReference>
<keyword evidence="7 8" id="KW-0408">Iron</keyword>
<dbReference type="InterPro" id="IPR036909">
    <property type="entry name" value="Cyt_c-like_dom_sf"/>
</dbReference>
<dbReference type="Gene3D" id="1.10.760.10">
    <property type="entry name" value="Cytochrome c-like domain"/>
    <property type="match status" value="1"/>
</dbReference>
<feature type="chain" id="PRO_5016819378" description="Cytochrome c domain-containing protein" evidence="9">
    <location>
        <begin position="22"/>
        <end position="110"/>
    </location>
</feature>
<evidence type="ECO:0000256" key="9">
    <source>
        <dbReference type="SAM" id="SignalP"/>
    </source>
</evidence>
<dbReference type="GO" id="GO:0005506">
    <property type="term" value="F:iron ion binding"/>
    <property type="evidence" value="ECO:0007669"/>
    <property type="project" value="InterPro"/>
</dbReference>
<proteinExistence type="predicted"/>
<dbReference type="SUPFAM" id="SSF46626">
    <property type="entry name" value="Cytochrome c"/>
    <property type="match status" value="1"/>
</dbReference>
<evidence type="ECO:0000256" key="8">
    <source>
        <dbReference type="PROSITE-ProRule" id="PRU00433"/>
    </source>
</evidence>
<evidence type="ECO:0000256" key="2">
    <source>
        <dbReference type="ARBA" id="ARBA00022448"/>
    </source>
</evidence>
<sequence>MRTDFATLALAATLAPLAALAEELVVPDGIMDLDGDPAYGAYLGGECAGCHQLDAYDGIPPLHGLDREHFILAMLEYRQKLRANPAMQQVAGRLSDEEIAALAAYFNESD</sequence>
<keyword evidence="9" id="KW-0732">Signal</keyword>
<evidence type="ECO:0000256" key="4">
    <source>
        <dbReference type="ARBA" id="ARBA00022660"/>
    </source>
</evidence>
<dbReference type="GO" id="GO:0009055">
    <property type="term" value="F:electron transfer activity"/>
    <property type="evidence" value="ECO:0007669"/>
    <property type="project" value="InterPro"/>
</dbReference>
<keyword evidence="2" id="KW-0813">Transport</keyword>
<protein>
    <recommendedName>
        <fullName evidence="10">Cytochrome c domain-containing protein</fullName>
    </recommendedName>
</protein>
<comment type="caution">
    <text evidence="11">The sequence shown here is derived from an EMBL/GenBank/DDBJ whole genome shotgun (WGS) entry which is preliminary data.</text>
</comment>
<feature type="signal peptide" evidence="9">
    <location>
        <begin position="1"/>
        <end position="21"/>
    </location>
</feature>
<gene>
    <name evidence="11" type="ORF">DU478_17370</name>
</gene>
<name>A0A369TJF8_9RHOB</name>
<evidence type="ECO:0000256" key="5">
    <source>
        <dbReference type="ARBA" id="ARBA00022723"/>
    </source>
</evidence>
<dbReference type="GO" id="GO:0020037">
    <property type="term" value="F:heme binding"/>
    <property type="evidence" value="ECO:0007669"/>
    <property type="project" value="InterPro"/>
</dbReference>
<dbReference type="Proteomes" id="UP000253977">
    <property type="component" value="Unassembled WGS sequence"/>
</dbReference>
<evidence type="ECO:0000313" key="11">
    <source>
        <dbReference type="EMBL" id="RDD64972.1"/>
    </source>
</evidence>
<evidence type="ECO:0000256" key="1">
    <source>
        <dbReference type="ARBA" id="ARBA00001926"/>
    </source>
</evidence>
<feature type="domain" description="Cytochrome c" evidence="10">
    <location>
        <begin position="35"/>
        <end position="110"/>
    </location>
</feature>
<keyword evidence="3 8" id="KW-0349">Heme</keyword>
<dbReference type="PROSITE" id="PS51007">
    <property type="entry name" value="CYTC"/>
    <property type="match status" value="1"/>
</dbReference>
<evidence type="ECO:0000256" key="7">
    <source>
        <dbReference type="ARBA" id="ARBA00023004"/>
    </source>
</evidence>
<keyword evidence="6" id="KW-0249">Electron transport</keyword>
<dbReference type="RefSeq" id="WP_114512232.1">
    <property type="nucleotide sequence ID" value="NZ_QPMK01000016.1"/>
</dbReference>
<dbReference type="InterPro" id="IPR009056">
    <property type="entry name" value="Cyt_c-like_dom"/>
</dbReference>
<evidence type="ECO:0000313" key="12">
    <source>
        <dbReference type="Proteomes" id="UP000253977"/>
    </source>
</evidence>
<reference evidence="11 12" key="1">
    <citation type="submission" date="2018-07" db="EMBL/GenBank/DDBJ databases">
        <title>Thalassococcus profundi sp. nov., a marine bacterium isolated from deep seawater of Okinawa Trough.</title>
        <authorList>
            <person name="Yu M."/>
        </authorList>
    </citation>
    <scope>NUCLEOTIDE SEQUENCE [LARGE SCALE GENOMIC DNA]</scope>
    <source>
        <strain evidence="11 12">WRAS1</strain>
    </source>
</reference>
<evidence type="ECO:0000259" key="10">
    <source>
        <dbReference type="PROSITE" id="PS51007"/>
    </source>
</evidence>
<dbReference type="AlphaFoldDB" id="A0A369TJF8"/>
<keyword evidence="4" id="KW-0679">Respiratory chain</keyword>
<accession>A0A369TJF8</accession>
<evidence type="ECO:0000256" key="3">
    <source>
        <dbReference type="ARBA" id="ARBA00022617"/>
    </source>
</evidence>
<dbReference type="InterPro" id="IPR008168">
    <property type="entry name" value="Cyt_C_IC"/>
</dbReference>
<keyword evidence="12" id="KW-1185">Reference proteome</keyword>
<evidence type="ECO:0000256" key="6">
    <source>
        <dbReference type="ARBA" id="ARBA00022982"/>
    </source>
</evidence>
<organism evidence="11 12">
    <name type="scientific">Thalassococcus profundi</name>
    <dbReference type="NCBI Taxonomy" id="2282382"/>
    <lineage>
        <taxon>Bacteria</taxon>
        <taxon>Pseudomonadati</taxon>
        <taxon>Pseudomonadota</taxon>
        <taxon>Alphaproteobacteria</taxon>
        <taxon>Rhodobacterales</taxon>
        <taxon>Roseobacteraceae</taxon>
        <taxon>Thalassococcus</taxon>
    </lineage>
</organism>
<dbReference type="OrthoDB" id="9805828at2"/>
<keyword evidence="5 8" id="KW-0479">Metal-binding</keyword>
<comment type="cofactor">
    <cofactor evidence="1">
        <name>heme c</name>
        <dbReference type="ChEBI" id="CHEBI:61717"/>
    </cofactor>
</comment>
<dbReference type="EMBL" id="QPMK01000016">
    <property type="protein sequence ID" value="RDD64972.1"/>
    <property type="molecule type" value="Genomic_DNA"/>
</dbReference>